<dbReference type="GO" id="GO:0003676">
    <property type="term" value="F:nucleic acid binding"/>
    <property type="evidence" value="ECO:0007669"/>
    <property type="project" value="InterPro"/>
</dbReference>
<keyword evidence="3" id="KW-1185">Reference proteome</keyword>
<dbReference type="STRING" id="758820.SAMN00777080_3341"/>
<dbReference type="RefSeq" id="WP_084121505.1">
    <property type="nucleotide sequence ID" value="NZ_LT838813.1"/>
</dbReference>
<dbReference type="AlphaFoldDB" id="A0A1W2H719"/>
<dbReference type="Proteomes" id="UP000192333">
    <property type="component" value="Chromosome I"/>
</dbReference>
<dbReference type="GO" id="GO:0008270">
    <property type="term" value="F:zinc ion binding"/>
    <property type="evidence" value="ECO:0007669"/>
    <property type="project" value="InterPro"/>
</dbReference>
<dbReference type="Pfam" id="PF01844">
    <property type="entry name" value="HNH"/>
    <property type="match status" value="1"/>
</dbReference>
<keyword evidence="2" id="KW-0540">Nuclease</keyword>
<feature type="domain" description="HNH nuclease" evidence="1">
    <location>
        <begin position="9"/>
        <end position="61"/>
    </location>
</feature>
<dbReference type="OrthoDB" id="8440659at2"/>
<keyword evidence="2" id="KW-0378">Hydrolase</keyword>
<sequence>MAKARKSIPQKTKSLLQQEVNSQCPICDDQNVDHFEIHHIDENPENNSPDNLLMLCPICHSKITKGDISEEEVKQIKTYLMIKAKGKSSAKSSNTINIKGNVSNSTVANSISAQTIVYKSRSKPKMEFADGAIGKKAELKNYVKHLIDRYNEYKEGDVGKSKMNYAAIWGIIKKEFKASAYQVPEVQFEALCSFLQYRIDNTKQGRINRGKGFKNYSTFDEIYGGE</sequence>
<reference evidence="3" key="1">
    <citation type="submission" date="2017-04" db="EMBL/GenBank/DDBJ databases">
        <authorList>
            <person name="Varghese N."/>
            <person name="Submissions S."/>
        </authorList>
    </citation>
    <scope>NUCLEOTIDE SEQUENCE [LARGE SCALE GENOMIC DNA]</scope>
    <source>
        <strain evidence="3">DSM 16537</strain>
    </source>
</reference>
<evidence type="ECO:0000313" key="3">
    <source>
        <dbReference type="Proteomes" id="UP000192333"/>
    </source>
</evidence>
<evidence type="ECO:0000259" key="1">
    <source>
        <dbReference type="SMART" id="SM00507"/>
    </source>
</evidence>
<dbReference type="SMART" id="SM00507">
    <property type="entry name" value="HNHc"/>
    <property type="match status" value="1"/>
</dbReference>
<dbReference type="CDD" id="cd00085">
    <property type="entry name" value="HNHc"/>
    <property type="match status" value="1"/>
</dbReference>
<dbReference type="InterPro" id="IPR003615">
    <property type="entry name" value="HNH_nuc"/>
</dbReference>
<dbReference type="InterPro" id="IPR002711">
    <property type="entry name" value="HNH"/>
</dbReference>
<gene>
    <name evidence="2" type="ORF">SAMN00777080_3341</name>
</gene>
<dbReference type="EMBL" id="LT838813">
    <property type="protein sequence ID" value="SMD44713.1"/>
    <property type="molecule type" value="Genomic_DNA"/>
</dbReference>
<keyword evidence="2" id="KW-0255">Endonuclease</keyword>
<evidence type="ECO:0000313" key="2">
    <source>
        <dbReference type="EMBL" id="SMD44713.1"/>
    </source>
</evidence>
<name>A0A1W2H719_9BACT</name>
<organism evidence="2 3">
    <name type="scientific">Aquiflexum balticum DSM 16537</name>
    <dbReference type="NCBI Taxonomy" id="758820"/>
    <lineage>
        <taxon>Bacteria</taxon>
        <taxon>Pseudomonadati</taxon>
        <taxon>Bacteroidota</taxon>
        <taxon>Cytophagia</taxon>
        <taxon>Cytophagales</taxon>
        <taxon>Cyclobacteriaceae</taxon>
        <taxon>Aquiflexum</taxon>
    </lineage>
</organism>
<dbReference type="GO" id="GO:0004519">
    <property type="term" value="F:endonuclease activity"/>
    <property type="evidence" value="ECO:0007669"/>
    <property type="project" value="UniProtKB-KW"/>
</dbReference>
<dbReference type="Gene3D" id="1.10.30.50">
    <property type="match status" value="1"/>
</dbReference>
<accession>A0A1W2H719</accession>
<proteinExistence type="predicted"/>
<protein>
    <submittedName>
        <fullName evidence="2">Restriction endonuclease</fullName>
    </submittedName>
</protein>